<protein>
    <recommendedName>
        <fullName evidence="2">Terminase large subunit gp17-like C-terminal domain-containing protein</fullName>
    </recommendedName>
</protein>
<organism evidence="1">
    <name type="scientific">marine sediment metagenome</name>
    <dbReference type="NCBI Taxonomy" id="412755"/>
    <lineage>
        <taxon>unclassified sequences</taxon>
        <taxon>metagenomes</taxon>
        <taxon>ecological metagenomes</taxon>
    </lineage>
</organism>
<name>A0A0F9TDS7_9ZZZZ</name>
<evidence type="ECO:0008006" key="2">
    <source>
        <dbReference type="Google" id="ProtNLM"/>
    </source>
</evidence>
<dbReference type="EMBL" id="LAZR01000350">
    <property type="protein sequence ID" value="KKN73072.1"/>
    <property type="molecule type" value="Genomic_DNA"/>
</dbReference>
<sequence>MKIKINYEALPDELKKLFIADGCKNLPKPLRSKWHDYQELRRKGNRRDFISNVWATPMGASDTPFDHTILEEIKKKDIRDPDYKGELYITQYSNGIMNTENIRYMPGVMGRLQWWGKLPFGRPEQRHNYIIAIDPSYGLGSANSAIMIYDRNTYEQVGMWADANTKPEKLADIVVGMAYWCGGIRPAYIIWDAGGGCGTMFTNRLVFHRYPYIYTQRREDSKTRKQMKKWGWIGNAKKKDDLLGELAIALSGGLTEDIGEYKSIIIHDKDLLDELLDYVFRDSGVGAVVSKKADLSTGALERHGDRVITAGLAVLACKEQLKGNWETAENPPPNSFQARFNCEEEKQKKENRGFEIRRYLY</sequence>
<dbReference type="Gene3D" id="3.30.420.240">
    <property type="match status" value="1"/>
</dbReference>
<evidence type="ECO:0000313" key="1">
    <source>
        <dbReference type="EMBL" id="KKN73072.1"/>
    </source>
</evidence>
<proteinExistence type="predicted"/>
<gene>
    <name evidence="1" type="ORF">LCGC14_0403810</name>
</gene>
<reference evidence="1" key="1">
    <citation type="journal article" date="2015" name="Nature">
        <title>Complex archaea that bridge the gap between prokaryotes and eukaryotes.</title>
        <authorList>
            <person name="Spang A."/>
            <person name="Saw J.H."/>
            <person name="Jorgensen S.L."/>
            <person name="Zaremba-Niedzwiedzka K."/>
            <person name="Martijn J."/>
            <person name="Lind A.E."/>
            <person name="van Eijk R."/>
            <person name="Schleper C."/>
            <person name="Guy L."/>
            <person name="Ettema T.J."/>
        </authorList>
    </citation>
    <scope>NUCLEOTIDE SEQUENCE</scope>
</reference>
<comment type="caution">
    <text evidence="1">The sequence shown here is derived from an EMBL/GenBank/DDBJ whole genome shotgun (WGS) entry which is preliminary data.</text>
</comment>
<accession>A0A0F9TDS7</accession>
<dbReference type="AlphaFoldDB" id="A0A0F9TDS7"/>